<feature type="domain" description="WsaF C-terminal" evidence="1">
    <location>
        <begin position="498"/>
        <end position="634"/>
    </location>
</feature>
<evidence type="ECO:0000259" key="1">
    <source>
        <dbReference type="Pfam" id="PF22772"/>
    </source>
</evidence>
<keyword evidence="3" id="KW-1185">Reference proteome</keyword>
<proteinExistence type="predicted"/>
<reference evidence="2" key="1">
    <citation type="submission" date="2013-04" db="EMBL/GenBank/DDBJ databases">
        <title>The genome sequencing project of 58 acetic acid bacteria.</title>
        <authorList>
            <person name="Okamoto-Kainuma A."/>
            <person name="Ishikawa M."/>
            <person name="Umino S."/>
            <person name="Koizumi Y."/>
            <person name="Shiwa Y."/>
            <person name="Yoshikawa H."/>
            <person name="Matsutani M."/>
            <person name="Matsushita K."/>
        </authorList>
    </citation>
    <scope>NUCLEOTIDE SEQUENCE</scope>
    <source>
        <strain evidence="2">NBRC 106556</strain>
    </source>
</reference>
<name>A0ABQ0QIG5_9PROT</name>
<dbReference type="Proteomes" id="UP001062443">
    <property type="component" value="Unassembled WGS sequence"/>
</dbReference>
<evidence type="ECO:0000313" key="3">
    <source>
        <dbReference type="Proteomes" id="UP001062443"/>
    </source>
</evidence>
<dbReference type="Pfam" id="PF22772">
    <property type="entry name" value="WsaF_C"/>
    <property type="match status" value="1"/>
</dbReference>
<comment type="caution">
    <text evidence="2">The sequence shown here is derived from an EMBL/GenBank/DDBJ whole genome shotgun (WGS) entry which is preliminary data.</text>
</comment>
<evidence type="ECO:0000313" key="2">
    <source>
        <dbReference type="EMBL" id="GBR45985.1"/>
    </source>
</evidence>
<organism evidence="2 3">
    <name type="scientific">Neokomagataea tanensis NBRC 106556</name>
    <dbReference type="NCBI Taxonomy" id="1223519"/>
    <lineage>
        <taxon>Bacteria</taxon>
        <taxon>Pseudomonadati</taxon>
        <taxon>Pseudomonadota</taxon>
        <taxon>Alphaproteobacteria</taxon>
        <taxon>Acetobacterales</taxon>
        <taxon>Acetobacteraceae</taxon>
        <taxon>Neokomagataea</taxon>
    </lineage>
</organism>
<sequence length="681" mass="77964">MNVKNITSDKRIAACVDYIKIRSTMSDNDIDASKISLDNILYEYYSTPVIMSISPNSDFDEDWYLGQYSDVASAVACGQVLSGFIHYVLCGINEGRWPSKGLYELKTAETSEYVESNRFDEEVYLQNYIVAQRFLKAFPIISAAEFHNLYGRHMGFVPAWNLHPESARIKILASISREFDENWYKEKYKNNIHDRYEKLSPLTHYLTEGVKLKYSPNSKFDEGFYNSFYPEINNAIQRGDIVSGYYHYLVAGRREARLALYEKQQVLEARLPGVTKTALLDRVPAIRNRLTLSNVKVDVDGERKIIFLLPTINPDITFGGYRSAFELIRRLQEEGWPITIVCTEDANASVEYFCWREEKSIFNKVLKNLHFIPFLEKDNLTVGGNDIVISYSLWDLYFASKIRSEAPNTRVILLSQEYEPIFHDNNAIRSILDEAYNIPHYPIINSGYLTDYFKSHNIGIFRSKKNPVMGKDYYVFEHRINKLKEQSLEAMRDREERILIAYTRPEGHAARNLFEVLIMSLQDLCEEGAFGPEWKFIGLGALTDLPPISLGGGHHLSIKTKMSEDEYTHYISSMDIGLSLMYAPHPSVMPFEFATTGAIVVTNTFENRSSESLASISSNIISGPPTVEGITGALRMAIKKVENIDERLSGIYRPSLSSWDQIFNKDMLKEICNSLPPYPNN</sequence>
<dbReference type="InterPro" id="IPR055050">
    <property type="entry name" value="WsaF_C"/>
</dbReference>
<protein>
    <recommendedName>
        <fullName evidence="1">WsaF C-terminal domain-containing protein</fullName>
    </recommendedName>
</protein>
<dbReference type="EMBL" id="BAQB01000010">
    <property type="protein sequence ID" value="GBR45985.1"/>
    <property type="molecule type" value="Genomic_DNA"/>
</dbReference>
<gene>
    <name evidence="2" type="ORF">AA106556_0956</name>
</gene>
<dbReference type="RefSeq" id="WP_157070950.1">
    <property type="nucleotide sequence ID" value="NZ_BAQB01000010.1"/>
</dbReference>
<accession>A0ABQ0QIG5</accession>
<dbReference type="Gene3D" id="3.40.50.2000">
    <property type="entry name" value="Glycogen Phosphorylase B"/>
    <property type="match status" value="1"/>
</dbReference>
<dbReference type="Gene3D" id="3.40.50.11090">
    <property type="match status" value="1"/>
</dbReference>